<feature type="compositionally biased region" description="Low complexity" evidence="2">
    <location>
        <begin position="1359"/>
        <end position="1368"/>
    </location>
</feature>
<name>D8IXI1_HERSS</name>
<dbReference type="PANTHER" id="PTHR24216">
    <property type="entry name" value="PAXILLIN-RELATED"/>
    <property type="match status" value="1"/>
</dbReference>
<evidence type="ECO:0000313" key="5">
    <source>
        <dbReference type="Proteomes" id="UP000000329"/>
    </source>
</evidence>
<dbReference type="InterPro" id="IPR010566">
    <property type="entry name" value="Haemolys_ca-bd"/>
</dbReference>
<feature type="domain" description="Haemolysin-type calcium binding-related" evidence="3">
    <location>
        <begin position="1893"/>
        <end position="1933"/>
    </location>
</feature>
<dbReference type="Pfam" id="PF06594">
    <property type="entry name" value="HCBP_related"/>
    <property type="match status" value="2"/>
</dbReference>
<dbReference type="InterPro" id="IPR011049">
    <property type="entry name" value="Serralysin-like_metalloprot_C"/>
</dbReference>
<feature type="domain" description="Haemolysin-type calcium binding-related" evidence="3">
    <location>
        <begin position="1060"/>
        <end position="1100"/>
    </location>
</feature>
<dbReference type="STRING" id="757424.Hsero_2587"/>
<dbReference type="EMBL" id="CP002039">
    <property type="protein sequence ID" value="ADJ64083.1"/>
    <property type="molecule type" value="Genomic_DNA"/>
</dbReference>
<feature type="region of interest" description="Disordered" evidence="2">
    <location>
        <begin position="1341"/>
        <end position="1368"/>
    </location>
</feature>
<protein>
    <submittedName>
        <fullName evidence="4">Hemolysin-type calcium binding protein</fullName>
    </submittedName>
</protein>
<dbReference type="KEGG" id="hse:Hsero_2587"/>
<evidence type="ECO:0000313" key="4">
    <source>
        <dbReference type="EMBL" id="ADJ64083.1"/>
    </source>
</evidence>
<feature type="compositionally biased region" description="Polar residues" evidence="2">
    <location>
        <begin position="78"/>
        <end position="95"/>
    </location>
</feature>
<evidence type="ECO:0000256" key="1">
    <source>
        <dbReference type="ARBA" id="ARBA00022837"/>
    </source>
</evidence>
<keyword evidence="5" id="KW-1185">Reference proteome</keyword>
<feature type="region of interest" description="Disordered" evidence="2">
    <location>
        <begin position="57"/>
        <end position="173"/>
    </location>
</feature>
<feature type="compositionally biased region" description="Polar residues" evidence="2">
    <location>
        <begin position="117"/>
        <end position="128"/>
    </location>
</feature>
<dbReference type="SUPFAM" id="SSF51120">
    <property type="entry name" value="beta-Roll"/>
    <property type="match status" value="4"/>
</dbReference>
<reference evidence="4 5" key="1">
    <citation type="submission" date="2010-04" db="EMBL/GenBank/DDBJ databases">
        <title>The genome of Herbaspirillum seropedicae SmR1, an endophytic, nitrogen-fixing, plant-growth promoting beta-Proteobacteria.</title>
        <authorList>
            <person name="Pedrosa F.O."/>
            <person name="Monteiro R.A."/>
            <person name="Wassem R."/>
            <person name="Cruz L.M."/>
            <person name="Ayub R.A."/>
            <person name="Colauto N.B."/>
            <person name="Fernandez M.A."/>
            <person name="Fungaro M.H.P."/>
            <person name="Grisard E.C."/>
            <person name="Hungria M."/>
            <person name="Madeira H.M.F."/>
            <person name="Nodari R.O."/>
            <person name="Osaku C.A."/>
            <person name="Petzl-Erler M.L."/>
            <person name="Terenzi H."/>
            <person name="Vieira L.G.E."/>
            <person name="Almeida M.I.M."/>
            <person name="Alves L.R."/>
            <person name="Arantes O.M.N."/>
            <person name="Balsanelli E."/>
            <person name="Barcellos F.G."/>
            <person name="Baura V.A."/>
            <person name="Binde D.R."/>
            <person name="Campo R.J."/>
            <person name="Chubatsu L.S."/>
            <person name="Chueire L.M.O."/>
            <person name="Ciferri R.R."/>
            <person name="Correa L.C."/>
            <person name="da Conceicao Silva J.L."/>
            <person name="Dabul A.N.G."/>
            <person name="Dambros B.P."/>
            <person name="Faoro H."/>
            <person name="Favetti A."/>
            <person name="Friedermann G."/>
            <person name="Furlaneto M.C."/>
            <person name="Gasques L.S."/>
            <person name="Gimenes C.C.T."/>
            <person name="Gioppo N.M.R."/>
            <person name="Glienke-Blanco C."/>
            <person name="Godoy L.P."/>
            <person name="Guerra M.P."/>
            <person name="Karp S."/>
            <person name="Kava-Cordeiro V."/>
            <person name="Margarido V.P."/>
            <person name="Mathioni S.M."/>
            <person name="Menck-Soares M.A."/>
            <person name="Murace N.K."/>
            <person name="Nicolas M.F."/>
            <person name="Oliveira C.E.C."/>
            <person name="Pagnan N.A.B."/>
            <person name="Pamphile J.A."/>
            <person name="Patussi E.V."/>
            <person name="Pereira L.F.P."/>
            <person name="Pereira-Ferrari L."/>
            <person name="Pinto F.G.S."/>
            <person name="Precoma C."/>
            <person name="Prioli A.J."/>
            <person name="Prioli S.M.A.P."/>
            <person name="Raittz R.T."/>
            <person name="Ramos H.J.O."/>
            <person name="Ribeiro E.M.S.F."/>
            <person name="Rigo L.U."/>
            <person name="Rocha C.L.M.S.C."/>
            <person name="Rocha S.N."/>
            <person name="Santos K."/>
            <person name="Satori D."/>
            <person name="Silva A.G."/>
            <person name="Simao R.C.G."/>
            <person name="Soares M.A.M."/>
            <person name="Souza E.M."/>
            <person name="Steffens M.B.R."/>
            <person name="Steindel M."/>
            <person name="Tadra-Sfeir M.Z."/>
            <person name="Takahashi E.K."/>
            <person name="Torres R.A."/>
            <person name="Valle J.S."/>
            <person name="Vernal J.I."/>
            <person name="Vilas-Boas L.A."/>
            <person name="Watanabe M.A.E."/>
            <person name="Weiss V.A."/>
            <person name="Yates M.A."/>
            <person name="Souza E.M."/>
        </authorList>
    </citation>
    <scope>NUCLEOTIDE SEQUENCE [LARGE SCALE GENOMIC DNA]</scope>
    <source>
        <strain evidence="4 5">SmR1</strain>
    </source>
</reference>
<dbReference type="PANTHER" id="PTHR24216:SF65">
    <property type="entry name" value="PAXILLIN-LIKE PROTEIN 1"/>
    <property type="match status" value="1"/>
</dbReference>
<sequence>MKGNIVSTTPTKQGQSTSTAESHDPIIRRINDRFVSIQTGSEFKVVFSPLHPGIKLFDGPPPTPAGKPASVAPVNSDKPASTSPVSTSKPASITPVTIDKPATVAPVNSDKPASVPPVSTSKPASVTPVTIDKPATVAPVNSDKPASTPPVSTSKPASVTPAGAAPVSTDKPAGAPTPAVAAILPAEHDKIDGKDVLVYGYPKSYDMLNYSQGFAVSGYYGTCTEASIANLLSIAGQDVSEADVIKRAIVNGWCDTTSDNPCLRGGAMTGQQRDLLKSYGVETGVLNDFDPEKLAMLVKQGRGVILGVESKELWGAELPPILHTLLNDNHVINLTGVAYAADTGALLGFYISDTGRGRPEDKARFMTVSELYKVAHFDYGCNAIYTLDPIKKAKVPDTGPADPSKPQMGKEYGVKLIIYGDPKAYHNLNYDQPVVMAMYTETSGEIAVANIAALAGQSLSPKTVLQTAIDEKLCDTTKKDRDLGGGTTSENQVALLKKFGIAATLEQGFDANAVAQHIIEGKGVILRVNGGVLWCKTEPDHPGRSDYSVTVTGVAFSADTGEVAGFYLADPGFELSGARPRYIEINHLRQATSVTGVTTITTNDAIKPHSPPPGSISLDPANASAITAAAKPAGAASDSPIALPNAQRYLEAFNAPAPFGDDDGPLKKLPGVTARKTLILDDTTNDLDVGADHLNGIGNALANRITGNDRDNILDGMAGADTLTGGKGNDSYYVDDAGDKVIEKAGEGLDTVYATVSTTLAANVENLVLLDASKPQTAVVNGIHVLVYGRPKSYQLDYKQGDAVKGYRGTCGETAVANITMLGDRPASEKEVVERAIKEKLCDTLTPYDQFRGGSDEKQQQALLKDFGLRSSVTEGFDEKSVAQSIKEGKGVAVGVSAGNLWGMSLRDQDQSDHVITVTGVACSAMTGDIVGFYIADSGLGRESDRCRFVSSEQLRYAAKVNGSYTLTTDDPIKLRNQNLDATGNELDNVLVGNRGNNVLSGGKGNDLLIGGPGNDTYSFAKGDGQDELYDHDATKDNLDTLTFADAKQTNLWFSKAGNDLKISVLGSKDQVTVKDWYVGGDSGTDNHIERIKTADGKTLYDTDVEQLVQAMASFAPPTATQSSWKDGQSSNGKVLLTVTHWSDAARWRGTLRHRSPWQFIELIPSQPSAGRIALLTRPALRMGAAALPASIALHGVTERWIVTTPNTQKAQTAASTAAPELVITRINDRFVSIKRGSISEVVFSPIRPGIKLFADAPPTPASQPVAANPVIPAKAVVAVAPVTSTPAKASPPAAPAAPSVSASSPPAAAPAPIISKAPGLAPSTTSAPAAAASPVASAPPVTPAVAAAPASSPPPVTPVAAATPISSSPPVTPTVAAAPVASPPPVAPNPVVIIAPSITPASTSTTAAAAASVASAPPLTPAPLISKTPSAPSSNASAAATATAPVASAPVTALPSQPQASAQPAVTAPAVDLVAQANAARYLESFNAPAPFGDEDARPKKSKEVAAPKNLSLDEDTDDLSLGSSLNGIGNALDNRLTGNDQNNILDGMGGTDTMIGGKGDDSYYLDNAGDKIVEQAGEGVDTVYATASTTLAANVENLVLLDASKPQSAVVNGVNVLVYGMPRSYQLDYDQGGEVEGYWGTCGETSVANVTLMGGHAVSEKEVVQRAIKENLCDTAAESADTRGATSEDDRQALLQDFGFAASVEEELDLKAVAQSIKDGKGVIISVSASKLWDLHEENEDASDHAITVTGVACSAASGKIVGFYIADSGRGLASDMCRFVSLQRLRAATNVYGADTVTTDDPIKLRNQNLDATGNELDNILVGNRGNNALTGGKGNDLLIGGAGNDTYAFAKGDGQDVLYDHDATKGNLDTLSFSDVKQTNLWLSKAGNDLRIDVLGTTDQVLVKDWYVGGDSGSDNHVERIKTADGKTLYDSDVDKLVQAMASFAPPAATQTSWPETAGGNGKVLLTISH</sequence>
<feature type="region of interest" description="Disordered" evidence="2">
    <location>
        <begin position="1288"/>
        <end position="1309"/>
    </location>
</feature>
<dbReference type="Proteomes" id="UP000000329">
    <property type="component" value="Chromosome"/>
</dbReference>
<proteinExistence type="predicted"/>
<keyword evidence="1" id="KW-0106">Calcium</keyword>
<dbReference type="HOGENOM" id="CLU_234372_0_0_4"/>
<dbReference type="eggNOG" id="COG3266">
    <property type="taxonomic scope" value="Bacteria"/>
</dbReference>
<dbReference type="PRINTS" id="PR00313">
    <property type="entry name" value="CABNDNGRPT"/>
</dbReference>
<feature type="compositionally biased region" description="Basic and acidic residues" evidence="2">
    <location>
        <begin position="1496"/>
        <end position="1507"/>
    </location>
</feature>
<accession>D8IXI1</accession>
<feature type="compositionally biased region" description="Polar residues" evidence="2">
    <location>
        <begin position="1"/>
        <end position="20"/>
    </location>
</feature>
<organism evidence="4 5">
    <name type="scientific">Herbaspirillum seropedicae (strain SmR1)</name>
    <dbReference type="NCBI Taxonomy" id="757424"/>
    <lineage>
        <taxon>Bacteria</taxon>
        <taxon>Pseudomonadati</taxon>
        <taxon>Pseudomonadota</taxon>
        <taxon>Betaproteobacteria</taxon>
        <taxon>Burkholderiales</taxon>
        <taxon>Oxalobacteraceae</taxon>
        <taxon>Herbaspirillum</taxon>
    </lineage>
</organism>
<gene>
    <name evidence="4" type="ordered locus">Hsero_2587</name>
</gene>
<evidence type="ECO:0000259" key="3">
    <source>
        <dbReference type="Pfam" id="PF06594"/>
    </source>
</evidence>
<dbReference type="InterPro" id="IPR001343">
    <property type="entry name" value="Hemolysn_Ca-bd"/>
</dbReference>
<dbReference type="Gene3D" id="2.150.10.10">
    <property type="entry name" value="Serralysin-like metalloprotease, C-terminal"/>
    <property type="match status" value="4"/>
</dbReference>
<dbReference type="GO" id="GO:0005509">
    <property type="term" value="F:calcium ion binding"/>
    <property type="evidence" value="ECO:0007669"/>
    <property type="project" value="InterPro"/>
</dbReference>
<feature type="region of interest" description="Disordered" evidence="2">
    <location>
        <begin position="1490"/>
        <end position="1519"/>
    </location>
</feature>
<evidence type="ECO:0000256" key="2">
    <source>
        <dbReference type="SAM" id="MobiDB-lite"/>
    </source>
</evidence>
<dbReference type="eggNOG" id="COG2931">
    <property type="taxonomic scope" value="Bacteria"/>
</dbReference>
<dbReference type="Pfam" id="PF00353">
    <property type="entry name" value="HemolysinCabind"/>
    <property type="match status" value="4"/>
</dbReference>
<feature type="compositionally biased region" description="Low complexity" evidence="2">
    <location>
        <begin position="1341"/>
        <end position="1351"/>
    </location>
</feature>
<feature type="region of interest" description="Disordered" evidence="2">
    <location>
        <begin position="1"/>
        <end position="24"/>
    </location>
</feature>